<organism evidence="3 4">
    <name type="scientific">Nocardia rhizosphaerae</name>
    <dbReference type="NCBI Taxonomy" id="1691571"/>
    <lineage>
        <taxon>Bacteria</taxon>
        <taxon>Bacillati</taxon>
        <taxon>Actinomycetota</taxon>
        <taxon>Actinomycetes</taxon>
        <taxon>Mycobacteriales</taxon>
        <taxon>Nocardiaceae</taxon>
        <taxon>Nocardia</taxon>
    </lineage>
</organism>
<protein>
    <submittedName>
        <fullName evidence="3">Uncharacterized protein</fullName>
    </submittedName>
</protein>
<dbReference type="EMBL" id="JBHSBA010000005">
    <property type="protein sequence ID" value="MFC4125900.1"/>
    <property type="molecule type" value="Genomic_DNA"/>
</dbReference>
<proteinExistence type="predicted"/>
<dbReference type="Proteomes" id="UP001595767">
    <property type="component" value="Unassembled WGS sequence"/>
</dbReference>
<evidence type="ECO:0000313" key="4">
    <source>
        <dbReference type="Proteomes" id="UP001595767"/>
    </source>
</evidence>
<reference evidence="4" key="1">
    <citation type="journal article" date="2019" name="Int. J. Syst. Evol. Microbiol.">
        <title>The Global Catalogue of Microorganisms (GCM) 10K type strain sequencing project: providing services to taxonomists for standard genome sequencing and annotation.</title>
        <authorList>
            <consortium name="The Broad Institute Genomics Platform"/>
            <consortium name="The Broad Institute Genome Sequencing Center for Infectious Disease"/>
            <person name="Wu L."/>
            <person name="Ma J."/>
        </authorList>
    </citation>
    <scope>NUCLEOTIDE SEQUENCE [LARGE SCALE GENOMIC DNA]</scope>
    <source>
        <strain evidence="4">CGMCC 4.7204</strain>
    </source>
</reference>
<keyword evidence="2" id="KW-0472">Membrane</keyword>
<comment type="caution">
    <text evidence="3">The sequence shown here is derived from an EMBL/GenBank/DDBJ whole genome shotgun (WGS) entry which is preliminary data.</text>
</comment>
<evidence type="ECO:0000256" key="1">
    <source>
        <dbReference type="SAM" id="MobiDB-lite"/>
    </source>
</evidence>
<feature type="compositionally biased region" description="Gly residues" evidence="1">
    <location>
        <begin position="15"/>
        <end position="25"/>
    </location>
</feature>
<evidence type="ECO:0000256" key="2">
    <source>
        <dbReference type="SAM" id="Phobius"/>
    </source>
</evidence>
<keyword evidence="2" id="KW-1133">Transmembrane helix</keyword>
<feature type="compositionally biased region" description="Basic and acidic residues" evidence="1">
    <location>
        <begin position="46"/>
        <end position="65"/>
    </location>
</feature>
<dbReference type="RefSeq" id="WP_378550647.1">
    <property type="nucleotide sequence ID" value="NZ_JBHSBA010000005.1"/>
</dbReference>
<name>A0ABV8L5V2_9NOCA</name>
<feature type="region of interest" description="Disordered" evidence="1">
    <location>
        <begin position="1"/>
        <end position="65"/>
    </location>
</feature>
<gene>
    <name evidence="3" type="ORF">ACFOW8_13245</name>
</gene>
<sequence>MSDDRGFLDKAGGQADSGGVRGADGGARPPRWPQRPPPPEPFRFPSEGRSDERARRQLREAEAEADRSSAMVGTFVCVGIAALIGGAYLFDKGDSPEPVVASCVREERSGQRTVVSDSLCQSSGSGGGSYVGKTTLNWPQYRYYYGGTAPMGGTPSGGTTIKPSDAEIRTKSGAVIQRGGLGGRGGSSS</sequence>
<accession>A0ABV8L5V2</accession>
<evidence type="ECO:0000313" key="3">
    <source>
        <dbReference type="EMBL" id="MFC4125900.1"/>
    </source>
</evidence>
<keyword evidence="2" id="KW-0812">Transmembrane</keyword>
<keyword evidence="4" id="KW-1185">Reference proteome</keyword>
<feature type="transmembrane region" description="Helical" evidence="2">
    <location>
        <begin position="69"/>
        <end position="90"/>
    </location>
</feature>
<feature type="compositionally biased region" description="Pro residues" evidence="1">
    <location>
        <begin position="30"/>
        <end position="42"/>
    </location>
</feature>